<evidence type="ECO:0000313" key="1">
    <source>
        <dbReference type="EMBL" id="KAA6397762.1"/>
    </source>
</evidence>
<gene>
    <name evidence="1" type="ORF">EZS28_006709</name>
</gene>
<sequence length="93" mass="11071">MEFHVRKGREHNEKRFLASTFLNLISYFTWLRQIIMDDQYSKFNLWSFDETNVQLFFKNSTLIITEVKTKYKFRCGSSLRPIYTLSLCVSAAG</sequence>
<protein>
    <submittedName>
        <fullName evidence="1">Uncharacterized protein</fullName>
    </submittedName>
</protein>
<dbReference type="EMBL" id="SNRW01001108">
    <property type="protein sequence ID" value="KAA6397762.1"/>
    <property type="molecule type" value="Genomic_DNA"/>
</dbReference>
<accession>A0A5J4WT82</accession>
<proteinExistence type="predicted"/>
<evidence type="ECO:0000313" key="2">
    <source>
        <dbReference type="Proteomes" id="UP000324800"/>
    </source>
</evidence>
<reference evidence="1 2" key="1">
    <citation type="submission" date="2019-03" db="EMBL/GenBank/DDBJ databases">
        <title>Single cell metagenomics reveals metabolic interactions within the superorganism composed of flagellate Streblomastix strix and complex community of Bacteroidetes bacteria on its surface.</title>
        <authorList>
            <person name="Treitli S.C."/>
            <person name="Kolisko M."/>
            <person name="Husnik F."/>
            <person name="Keeling P."/>
            <person name="Hampl V."/>
        </authorList>
    </citation>
    <scope>NUCLEOTIDE SEQUENCE [LARGE SCALE GENOMIC DNA]</scope>
    <source>
        <strain evidence="1">ST1C</strain>
    </source>
</reference>
<dbReference type="Proteomes" id="UP000324800">
    <property type="component" value="Unassembled WGS sequence"/>
</dbReference>
<comment type="caution">
    <text evidence="1">The sequence shown here is derived from an EMBL/GenBank/DDBJ whole genome shotgun (WGS) entry which is preliminary data.</text>
</comment>
<dbReference type="AlphaFoldDB" id="A0A5J4WT82"/>
<name>A0A5J4WT82_9EUKA</name>
<organism evidence="1 2">
    <name type="scientific">Streblomastix strix</name>
    <dbReference type="NCBI Taxonomy" id="222440"/>
    <lineage>
        <taxon>Eukaryota</taxon>
        <taxon>Metamonada</taxon>
        <taxon>Preaxostyla</taxon>
        <taxon>Oxymonadida</taxon>
        <taxon>Streblomastigidae</taxon>
        <taxon>Streblomastix</taxon>
    </lineage>
</organism>